<dbReference type="Proteomes" id="UP000821845">
    <property type="component" value="Chromosome 10"/>
</dbReference>
<dbReference type="EMBL" id="CM023490">
    <property type="protein sequence ID" value="KAH6942643.1"/>
    <property type="molecule type" value="Genomic_DNA"/>
</dbReference>
<accession>A0ACB7T6E9</accession>
<protein>
    <submittedName>
        <fullName evidence="1">Uncharacterized protein</fullName>
    </submittedName>
</protein>
<comment type="caution">
    <text evidence="1">The sequence shown here is derived from an EMBL/GenBank/DDBJ whole genome shotgun (WGS) entry which is preliminary data.</text>
</comment>
<proteinExistence type="predicted"/>
<reference evidence="1" key="1">
    <citation type="submission" date="2020-05" db="EMBL/GenBank/DDBJ databases">
        <title>Large-scale comparative analyses of tick genomes elucidate their genetic diversity and vector capacities.</title>
        <authorList>
            <person name="Jia N."/>
            <person name="Wang J."/>
            <person name="Shi W."/>
            <person name="Du L."/>
            <person name="Sun Y."/>
            <person name="Zhan W."/>
            <person name="Jiang J."/>
            <person name="Wang Q."/>
            <person name="Zhang B."/>
            <person name="Ji P."/>
            <person name="Sakyi L.B."/>
            <person name="Cui X."/>
            <person name="Yuan T."/>
            <person name="Jiang B."/>
            <person name="Yang W."/>
            <person name="Lam T.T.-Y."/>
            <person name="Chang Q."/>
            <person name="Ding S."/>
            <person name="Wang X."/>
            <person name="Zhu J."/>
            <person name="Ruan X."/>
            <person name="Zhao L."/>
            <person name="Wei J."/>
            <person name="Que T."/>
            <person name="Du C."/>
            <person name="Cheng J."/>
            <person name="Dai P."/>
            <person name="Han X."/>
            <person name="Huang E."/>
            <person name="Gao Y."/>
            <person name="Liu J."/>
            <person name="Shao H."/>
            <person name="Ye R."/>
            <person name="Li L."/>
            <person name="Wei W."/>
            <person name="Wang X."/>
            <person name="Wang C."/>
            <person name="Yang T."/>
            <person name="Huo Q."/>
            <person name="Li W."/>
            <person name="Guo W."/>
            <person name="Chen H."/>
            <person name="Zhou L."/>
            <person name="Ni X."/>
            <person name="Tian J."/>
            <person name="Zhou Y."/>
            <person name="Sheng Y."/>
            <person name="Liu T."/>
            <person name="Pan Y."/>
            <person name="Xia L."/>
            <person name="Li J."/>
            <person name="Zhao F."/>
            <person name="Cao W."/>
        </authorList>
    </citation>
    <scope>NUCLEOTIDE SEQUENCE</scope>
    <source>
        <strain evidence="1">Hyas-2018</strain>
    </source>
</reference>
<gene>
    <name evidence="1" type="ORF">HPB50_008807</name>
</gene>
<organism evidence="1 2">
    <name type="scientific">Hyalomma asiaticum</name>
    <name type="common">Tick</name>
    <dbReference type="NCBI Taxonomy" id="266040"/>
    <lineage>
        <taxon>Eukaryota</taxon>
        <taxon>Metazoa</taxon>
        <taxon>Ecdysozoa</taxon>
        <taxon>Arthropoda</taxon>
        <taxon>Chelicerata</taxon>
        <taxon>Arachnida</taxon>
        <taxon>Acari</taxon>
        <taxon>Parasitiformes</taxon>
        <taxon>Ixodida</taxon>
        <taxon>Ixodoidea</taxon>
        <taxon>Ixodidae</taxon>
        <taxon>Hyalomminae</taxon>
        <taxon>Hyalomma</taxon>
    </lineage>
</organism>
<name>A0ACB7T6E9_HYAAI</name>
<evidence type="ECO:0000313" key="2">
    <source>
        <dbReference type="Proteomes" id="UP000821845"/>
    </source>
</evidence>
<sequence length="294" mass="32912">MELMFAHARALRLWWAASGAPILFRWSGGGQLCRLEDLPPEQRHNPHILTGYRRCRNRYDCLLSLLQWHNETVNIWSNLLALALTLALLVEDYAGGRFARLGVGLAQRLLLTAMTLAYAAMLLLSSVYHTLNCTAEARAWYRLDFAGVWLSVVAYVLGFTALQFRGSWRFAHLVGAILAAAPSFVLAAAPRYVHHRHDAARVRAIGWFALYSLLPLGHFALCGNPVIVARTLPGHLAVLVLLALSLWVFVTKFPERMWPGSVDYLCSSHQIWHVAVGICVLLAHKLQLAYVKPL</sequence>
<keyword evidence="2" id="KW-1185">Reference proteome</keyword>
<evidence type="ECO:0000313" key="1">
    <source>
        <dbReference type="EMBL" id="KAH6942643.1"/>
    </source>
</evidence>